<keyword evidence="1" id="KW-1133">Transmembrane helix</keyword>
<evidence type="ECO:0000256" key="1">
    <source>
        <dbReference type="SAM" id="Phobius"/>
    </source>
</evidence>
<dbReference type="RefSeq" id="WP_184998150.1">
    <property type="nucleotide sequence ID" value="NZ_BOMK01000040.1"/>
</dbReference>
<dbReference type="GO" id="GO:0016020">
    <property type="term" value="C:membrane"/>
    <property type="evidence" value="ECO:0007669"/>
    <property type="project" value="InterPro"/>
</dbReference>
<protein>
    <recommendedName>
        <fullName evidence="2">Prepilin type IV endopeptidase peptidase domain-containing protein</fullName>
    </recommendedName>
</protein>
<keyword evidence="4" id="KW-1185">Reference proteome</keyword>
<accession>A0A7W7I5Y5</accession>
<dbReference type="Pfam" id="PF01478">
    <property type="entry name" value="Peptidase_A24"/>
    <property type="match status" value="1"/>
</dbReference>
<evidence type="ECO:0000313" key="4">
    <source>
        <dbReference type="Proteomes" id="UP000578112"/>
    </source>
</evidence>
<feature type="transmembrane region" description="Helical" evidence="1">
    <location>
        <begin position="29"/>
        <end position="47"/>
    </location>
</feature>
<feature type="domain" description="Prepilin type IV endopeptidase peptidase" evidence="2">
    <location>
        <begin position="9"/>
        <end position="109"/>
    </location>
</feature>
<evidence type="ECO:0000313" key="3">
    <source>
        <dbReference type="EMBL" id="MBB4767082.1"/>
    </source>
</evidence>
<organism evidence="3 4">
    <name type="scientific">Actinoplanes digitatis</name>
    <dbReference type="NCBI Taxonomy" id="1868"/>
    <lineage>
        <taxon>Bacteria</taxon>
        <taxon>Bacillati</taxon>
        <taxon>Actinomycetota</taxon>
        <taxon>Actinomycetes</taxon>
        <taxon>Micromonosporales</taxon>
        <taxon>Micromonosporaceae</taxon>
        <taxon>Actinoplanes</taxon>
    </lineage>
</organism>
<dbReference type="EMBL" id="JACHNH010000001">
    <property type="protein sequence ID" value="MBB4767082.1"/>
    <property type="molecule type" value="Genomic_DNA"/>
</dbReference>
<feature type="transmembrane region" description="Helical" evidence="1">
    <location>
        <begin position="53"/>
        <end position="74"/>
    </location>
</feature>
<dbReference type="InterPro" id="IPR000045">
    <property type="entry name" value="Prepilin_IV_endopep_pep"/>
</dbReference>
<name>A0A7W7I5Y5_9ACTN</name>
<dbReference type="GO" id="GO:0004190">
    <property type="term" value="F:aspartic-type endopeptidase activity"/>
    <property type="evidence" value="ECO:0007669"/>
    <property type="project" value="InterPro"/>
</dbReference>
<dbReference type="AlphaFoldDB" id="A0A7W7I5Y5"/>
<reference evidence="3 4" key="1">
    <citation type="submission" date="2020-08" db="EMBL/GenBank/DDBJ databases">
        <title>Sequencing the genomes of 1000 actinobacteria strains.</title>
        <authorList>
            <person name="Klenk H.-P."/>
        </authorList>
    </citation>
    <scope>NUCLEOTIDE SEQUENCE [LARGE SCALE GENOMIC DNA]</scope>
    <source>
        <strain evidence="3 4">DSM 43149</strain>
    </source>
</reference>
<comment type="caution">
    <text evidence="3">The sequence shown here is derived from an EMBL/GenBank/DDBJ whole genome shotgun (WGS) entry which is preliminary data.</text>
</comment>
<feature type="transmembrane region" description="Helical" evidence="1">
    <location>
        <begin position="86"/>
        <end position="112"/>
    </location>
</feature>
<dbReference type="Proteomes" id="UP000578112">
    <property type="component" value="Unassembled WGS sequence"/>
</dbReference>
<keyword evidence="1" id="KW-0472">Membrane</keyword>
<gene>
    <name evidence="3" type="ORF">BJ971_007638</name>
</gene>
<proteinExistence type="predicted"/>
<sequence length="125" mass="12392">MLLPLATYAAAGIWLAAIDLHVQRLPSKAIAAAAAGWGSLIAAAAVASGQPGLAATAGVSAVVLGLAQLALALLAPRQLGMGDVRLAALCGLLLGTHGWATVALGAALPWLLGGCVREFVLSHRV</sequence>
<keyword evidence="1" id="KW-0812">Transmembrane</keyword>
<evidence type="ECO:0000259" key="2">
    <source>
        <dbReference type="Pfam" id="PF01478"/>
    </source>
</evidence>
<feature type="transmembrane region" description="Helical" evidence="1">
    <location>
        <begin position="6"/>
        <end position="22"/>
    </location>
</feature>